<accession>A0A2H0VLD7</accession>
<evidence type="ECO:0000313" key="1">
    <source>
        <dbReference type="EMBL" id="PIR99914.1"/>
    </source>
</evidence>
<dbReference type="Proteomes" id="UP000230730">
    <property type="component" value="Unassembled WGS sequence"/>
</dbReference>
<protein>
    <recommendedName>
        <fullName evidence="3">Peptidase S74 domain-containing protein</fullName>
    </recommendedName>
</protein>
<evidence type="ECO:0000313" key="2">
    <source>
        <dbReference type="Proteomes" id="UP000230730"/>
    </source>
</evidence>
<comment type="caution">
    <text evidence="1">The sequence shown here is derived from an EMBL/GenBank/DDBJ whole genome shotgun (WGS) entry which is preliminary data.</text>
</comment>
<gene>
    <name evidence="1" type="ORF">COT86_01440</name>
</gene>
<dbReference type="EMBL" id="PFAE01000022">
    <property type="protein sequence ID" value="PIR99914.1"/>
    <property type="molecule type" value="Genomic_DNA"/>
</dbReference>
<name>A0A2H0VLD7_9BACT</name>
<evidence type="ECO:0008006" key="3">
    <source>
        <dbReference type="Google" id="ProtNLM"/>
    </source>
</evidence>
<reference evidence="2" key="1">
    <citation type="submission" date="2017-09" db="EMBL/GenBank/DDBJ databases">
        <title>Depth-based differentiation of microbial function through sediment-hosted aquifers and enrichment of novel symbionts in the deep terrestrial subsurface.</title>
        <authorList>
            <person name="Probst A.J."/>
            <person name="Ladd B."/>
            <person name="Jarett J.K."/>
            <person name="Geller-Mcgrath D.E."/>
            <person name="Sieber C.M.K."/>
            <person name="Emerson J.B."/>
            <person name="Anantharaman K."/>
            <person name="Thomas B.C."/>
            <person name="Malmstrom R."/>
            <person name="Stieglmeier M."/>
            <person name="Klingl A."/>
            <person name="Woyke T."/>
            <person name="Ryan C.M."/>
            <person name="Banfield J.F."/>
        </authorList>
    </citation>
    <scope>NUCLEOTIDE SEQUENCE [LARGE SCALE GENOMIC DNA]</scope>
</reference>
<organism evidence="1 2">
    <name type="scientific">Candidatus Collierbacteria bacterium CG10_big_fil_rev_8_21_14_0_10_43_36</name>
    <dbReference type="NCBI Taxonomy" id="1974534"/>
    <lineage>
        <taxon>Bacteria</taxon>
        <taxon>Candidatus Collieribacteriota</taxon>
    </lineage>
</organism>
<dbReference type="AlphaFoldDB" id="A0A2H0VLD7"/>
<sequence>MFPVSGSPFDAVTEGLFIQQSGNVGIGTTAPGAKLEVVNGTTNQLRLSYTAGSVYTDLYTASDGGLRIVPSNGYTYLNGLRLNGGDTSNTIYQNTGNLGITSTTGNSVSLGDSTLGAVLTVKSGNVGIGDTTPASALTVGSGDLFQVNSSGNIVKINNVTTSFPASQGAANSTLINNGSGVLSWLDPTAASGTIGYWTRSSSHIYPTNINDPVAIGFSTAMTNPGMGGGLTALQVDGDVLPLVNDDAYLGRASSAWKRLYLSLGINDSTGAEQVSIANRQLTGGQWNATTFLRVGDTTNTMPAGGMELFVSGDASISGTLKVWGDVTVQSGIGKIDVGTIDPPYTINGEKYATYMAGMVGIKEEMIGKITTSEYLSGLGYRALINLDSQPKGSDLWLFSKTTDIRNHLDQLSVLLTAAGQAKTWYEIDAPNKILAIYSSTPTDINFRLSAPRFDSTNWLNTRTSEASGFVLNSPDFYTSLTDTSLFGSAIEPELIVLADNSFSLKVNGQETKEVSSFFQSIIANLKVGTQVVTTLLADNLTIRTKLISPIADIDQLKVIDATVSGTLYADSIKGKTVDKLTTQLDLLSEKYSTASAILADLQAKYTSYDSLIGNINTATSSGDPLALSPLASASANIPSDLILNSLSVHTIYSNDLMADSSIFTQTLSSFDSDLYIQPTGDKPVHLLANLMDLYPDGKIVINGDLIITGTLFANNLDTKTATVSGTLAVGSSTIATGSANFDLLTTGGLVIASGSDDLSATMSAQTASNTTIGTATIASGSAEISIANTKVTDHTLIYITPISDTSNQVLYVKSKNTCELRTENCQPSFTVAVPTNPILVTQPISFNFWLVQTR</sequence>
<proteinExistence type="predicted"/>